<dbReference type="CDD" id="cd00167">
    <property type="entry name" value="SANT"/>
    <property type="match status" value="1"/>
</dbReference>
<dbReference type="STRING" id="1073090.A0A1L9SCN7"/>
<dbReference type="PANTHER" id="PTHR28079">
    <property type="entry name" value="RNA POLYMERASE I-SPECIFIC TRANSCRIPTION INITIATION FACTOR RRN5"/>
    <property type="match status" value="1"/>
</dbReference>
<feature type="compositionally biased region" description="Polar residues" evidence="1">
    <location>
        <begin position="34"/>
        <end position="45"/>
    </location>
</feature>
<dbReference type="GeneID" id="34617084"/>
<reference evidence="4" key="1">
    <citation type="journal article" date="2017" name="Genome Biol.">
        <title>Comparative genomics reveals high biological diversity and specific adaptations in the industrially and medically important fungal genus Aspergillus.</title>
        <authorList>
            <person name="de Vries R.P."/>
            <person name="Riley R."/>
            <person name="Wiebenga A."/>
            <person name="Aguilar-Osorio G."/>
            <person name="Amillis S."/>
            <person name="Uchima C.A."/>
            <person name="Anderluh G."/>
            <person name="Asadollahi M."/>
            <person name="Askin M."/>
            <person name="Barry K."/>
            <person name="Battaglia E."/>
            <person name="Bayram O."/>
            <person name="Benocci T."/>
            <person name="Braus-Stromeyer S.A."/>
            <person name="Caldana C."/>
            <person name="Canovas D."/>
            <person name="Cerqueira G.C."/>
            <person name="Chen F."/>
            <person name="Chen W."/>
            <person name="Choi C."/>
            <person name="Clum A."/>
            <person name="Dos Santos R.A."/>
            <person name="Damasio A.R."/>
            <person name="Diallinas G."/>
            <person name="Emri T."/>
            <person name="Fekete E."/>
            <person name="Flipphi M."/>
            <person name="Freyberg S."/>
            <person name="Gallo A."/>
            <person name="Gournas C."/>
            <person name="Habgood R."/>
            <person name="Hainaut M."/>
            <person name="Harispe M.L."/>
            <person name="Henrissat B."/>
            <person name="Hilden K.S."/>
            <person name="Hope R."/>
            <person name="Hossain A."/>
            <person name="Karabika E."/>
            <person name="Karaffa L."/>
            <person name="Karanyi Z."/>
            <person name="Krasevec N."/>
            <person name="Kuo A."/>
            <person name="Kusch H."/>
            <person name="LaButti K."/>
            <person name="Lagendijk E.L."/>
            <person name="Lapidus A."/>
            <person name="Levasseur A."/>
            <person name="Lindquist E."/>
            <person name="Lipzen A."/>
            <person name="Logrieco A.F."/>
            <person name="MacCabe A."/>
            <person name="Maekelae M.R."/>
            <person name="Malavazi I."/>
            <person name="Melin P."/>
            <person name="Meyer V."/>
            <person name="Mielnichuk N."/>
            <person name="Miskei M."/>
            <person name="Molnar A.P."/>
            <person name="Mule G."/>
            <person name="Ngan C.Y."/>
            <person name="Orejas M."/>
            <person name="Orosz E."/>
            <person name="Ouedraogo J.P."/>
            <person name="Overkamp K.M."/>
            <person name="Park H.-S."/>
            <person name="Perrone G."/>
            <person name="Piumi F."/>
            <person name="Punt P.J."/>
            <person name="Ram A.F."/>
            <person name="Ramon A."/>
            <person name="Rauscher S."/>
            <person name="Record E."/>
            <person name="Riano-Pachon D.M."/>
            <person name="Robert V."/>
            <person name="Roehrig J."/>
            <person name="Ruller R."/>
            <person name="Salamov A."/>
            <person name="Salih N.S."/>
            <person name="Samson R.A."/>
            <person name="Sandor E."/>
            <person name="Sanguinetti M."/>
            <person name="Schuetze T."/>
            <person name="Sepcic K."/>
            <person name="Shelest E."/>
            <person name="Sherlock G."/>
            <person name="Sophianopoulou V."/>
            <person name="Squina F.M."/>
            <person name="Sun H."/>
            <person name="Susca A."/>
            <person name="Todd R.B."/>
            <person name="Tsang A."/>
            <person name="Unkles S.E."/>
            <person name="van de Wiele N."/>
            <person name="van Rossen-Uffink D."/>
            <person name="Oliveira J.V."/>
            <person name="Vesth T.C."/>
            <person name="Visser J."/>
            <person name="Yu J.-H."/>
            <person name="Zhou M."/>
            <person name="Andersen M.R."/>
            <person name="Archer D.B."/>
            <person name="Baker S.E."/>
            <person name="Benoit I."/>
            <person name="Brakhage A.A."/>
            <person name="Braus G.H."/>
            <person name="Fischer R."/>
            <person name="Frisvad J.C."/>
            <person name="Goldman G.H."/>
            <person name="Houbraken J."/>
            <person name="Oakley B."/>
            <person name="Pocsi I."/>
            <person name="Scazzocchio C."/>
            <person name="Seiboth B."/>
            <person name="vanKuyk P.A."/>
            <person name="Wortman J."/>
            <person name="Dyer P.S."/>
            <person name="Grigoriev I.V."/>
        </authorList>
    </citation>
    <scope>NUCLEOTIDE SEQUENCE [LARGE SCALE GENOMIC DNA]</scope>
    <source>
        <strain evidence="4">CBS 506.65</strain>
    </source>
</reference>
<dbReference type="PANTHER" id="PTHR28079:SF1">
    <property type="entry name" value="RNA POLYMERASE I-SPECIFIC TRANSCRIPTION INITIATION FACTOR RRN5"/>
    <property type="match status" value="1"/>
</dbReference>
<feature type="compositionally biased region" description="Low complexity" evidence="1">
    <location>
        <begin position="654"/>
        <end position="667"/>
    </location>
</feature>
<feature type="region of interest" description="Disordered" evidence="1">
    <location>
        <begin position="395"/>
        <end position="461"/>
    </location>
</feature>
<evidence type="ECO:0000313" key="3">
    <source>
        <dbReference type="EMBL" id="OJJ44889.1"/>
    </source>
</evidence>
<dbReference type="SUPFAM" id="SSF46689">
    <property type="entry name" value="Homeodomain-like"/>
    <property type="match status" value="1"/>
</dbReference>
<feature type="region of interest" description="Disordered" evidence="1">
    <location>
        <begin position="488"/>
        <end position="513"/>
    </location>
</feature>
<feature type="compositionally biased region" description="Basic and acidic residues" evidence="1">
    <location>
        <begin position="17"/>
        <end position="26"/>
    </location>
</feature>
<dbReference type="GO" id="GO:0000182">
    <property type="term" value="F:rDNA binding"/>
    <property type="evidence" value="ECO:0007669"/>
    <property type="project" value="TreeGrafter"/>
</dbReference>
<dbReference type="EMBL" id="KV878346">
    <property type="protein sequence ID" value="OJJ44889.1"/>
    <property type="molecule type" value="Genomic_DNA"/>
</dbReference>
<dbReference type="InterPro" id="IPR009057">
    <property type="entry name" value="Homeodomain-like_sf"/>
</dbReference>
<dbReference type="VEuPathDB" id="FungiDB:ASPZODRAFT_99879"/>
<evidence type="ECO:0000256" key="1">
    <source>
        <dbReference type="SAM" id="MobiDB-lite"/>
    </source>
</evidence>
<feature type="domain" description="Myb-like" evidence="2">
    <location>
        <begin position="112"/>
        <end position="161"/>
    </location>
</feature>
<dbReference type="SMART" id="SM00717">
    <property type="entry name" value="SANT"/>
    <property type="match status" value="1"/>
</dbReference>
<feature type="region of interest" description="Disordered" evidence="1">
    <location>
        <begin position="1"/>
        <end position="55"/>
    </location>
</feature>
<dbReference type="Proteomes" id="UP000184188">
    <property type="component" value="Unassembled WGS sequence"/>
</dbReference>
<dbReference type="Gene3D" id="1.10.10.60">
    <property type="entry name" value="Homeodomain-like"/>
    <property type="match status" value="1"/>
</dbReference>
<feature type="compositionally biased region" description="Low complexity" evidence="1">
    <location>
        <begin position="430"/>
        <end position="445"/>
    </location>
</feature>
<accession>A0A1L9SCN7</accession>
<dbReference type="RefSeq" id="XP_022579399.1">
    <property type="nucleotide sequence ID" value="XM_022730620.1"/>
</dbReference>
<organism evidence="3 4">
    <name type="scientific">Penicilliopsis zonata CBS 506.65</name>
    <dbReference type="NCBI Taxonomy" id="1073090"/>
    <lineage>
        <taxon>Eukaryota</taxon>
        <taxon>Fungi</taxon>
        <taxon>Dikarya</taxon>
        <taxon>Ascomycota</taxon>
        <taxon>Pezizomycotina</taxon>
        <taxon>Eurotiomycetes</taxon>
        <taxon>Eurotiomycetidae</taxon>
        <taxon>Eurotiales</taxon>
        <taxon>Aspergillaceae</taxon>
        <taxon>Penicilliopsis</taxon>
    </lineage>
</organism>
<sequence>MSSSSLYEPSEDEEPSDSDHQVENKNDGFLGSSGLIQKSRVSSPPSRDDQAVSTLVPRARLGTRSEALAYLSARLAWASRGSYTKLLEEQIREKSLKSSSASGEKHNVTQNGVVIWSGREKELFFQALSRKGKNDIKAIADTIGTKTELEVQDHIRLLHRGLELQHLADRHHRTIVLGDVPAALEVSKECCEALDEYAELLCLEEQNSDRLSAQRQHQDFWVIDREKAKELEEQLKDREDDVSTACPSIFLTASLLNIEKWIRMSERFFMNPGGARLNDNWVNVAFEDESPSMTAGAFSDFYALTVSITRRLIQSAIFFAMSRIRNMKSGGHYKANIVKIRDIKAAVDVLGMKRDRSDFWVGLARKCSLDVADLRHRKGWEPSYMSYDDVENILSGKAGRSPTGRESEVEIESEEDLRVDDQDDEDVYDDASSPESLSSPLQSSSEEAEFPADPETDHADRVDEKANAIGERVLWNLMKRGGSLRGHETAFKSEADEEDTKKALHRPLGERKTKQDLIDWRDRILYRSEWEEYGYEAFEVDEEITQNRRKRRRIEPYSHGSSPDKSGDTALEDVRDLPHSPLPSTQGQPVFSLKAEQETEGSDAESGGIGSGNSNSNRASMGMDIDNEPTLWPGIKPTETPNQPKYSTMSEDISPSPTSASASASASCIENLDSKRDSSDPLSAEDQDGGVPLLYRNN</sequence>
<dbReference type="GO" id="GO:0006361">
    <property type="term" value="P:transcription initiation at RNA polymerase I promoter"/>
    <property type="evidence" value="ECO:0007669"/>
    <property type="project" value="TreeGrafter"/>
</dbReference>
<dbReference type="AlphaFoldDB" id="A0A1L9SCN7"/>
<dbReference type="InterPro" id="IPR001005">
    <property type="entry name" value="SANT/Myb"/>
</dbReference>
<evidence type="ECO:0000313" key="4">
    <source>
        <dbReference type="Proteomes" id="UP000184188"/>
    </source>
</evidence>
<name>A0A1L9SCN7_9EURO</name>
<protein>
    <recommendedName>
        <fullName evidence="2">Myb-like domain-containing protein</fullName>
    </recommendedName>
</protein>
<feature type="compositionally biased region" description="Polar residues" evidence="1">
    <location>
        <begin position="639"/>
        <end position="653"/>
    </location>
</feature>
<keyword evidence="4" id="KW-1185">Reference proteome</keyword>
<dbReference type="GO" id="GO:0000500">
    <property type="term" value="C:RNA polymerase I upstream activating factor complex"/>
    <property type="evidence" value="ECO:0007669"/>
    <property type="project" value="InterPro"/>
</dbReference>
<dbReference type="InterPro" id="IPR039601">
    <property type="entry name" value="Rrn5"/>
</dbReference>
<proteinExistence type="predicted"/>
<dbReference type="GO" id="GO:0001181">
    <property type="term" value="F:RNA polymerase I general transcription initiation factor activity"/>
    <property type="evidence" value="ECO:0007669"/>
    <property type="project" value="TreeGrafter"/>
</dbReference>
<feature type="region of interest" description="Disordered" evidence="1">
    <location>
        <begin position="537"/>
        <end position="698"/>
    </location>
</feature>
<evidence type="ECO:0000259" key="2">
    <source>
        <dbReference type="SMART" id="SM00717"/>
    </source>
</evidence>
<dbReference type="OrthoDB" id="2240312at2759"/>
<gene>
    <name evidence="3" type="ORF">ASPZODRAFT_99879</name>
</gene>
<dbReference type="GO" id="GO:0042790">
    <property type="term" value="P:nucleolar large rRNA transcription by RNA polymerase I"/>
    <property type="evidence" value="ECO:0007669"/>
    <property type="project" value="InterPro"/>
</dbReference>
<feature type="compositionally biased region" description="Acidic residues" evidence="1">
    <location>
        <begin position="409"/>
        <end position="429"/>
    </location>
</feature>